<protein>
    <submittedName>
        <fullName evidence="1">Uncharacterized protein</fullName>
    </submittedName>
</protein>
<reference evidence="1" key="1">
    <citation type="submission" date="2021-05" db="EMBL/GenBank/DDBJ databases">
        <authorList>
            <person name="Scholz U."/>
            <person name="Mascher M."/>
            <person name="Fiebig A."/>
        </authorList>
    </citation>
    <scope>NUCLEOTIDE SEQUENCE [LARGE SCALE GENOMIC DNA]</scope>
</reference>
<evidence type="ECO:0000313" key="1">
    <source>
        <dbReference type="EnsemblPlants" id="AVESA.00010b.r2.4CG1268320.1.CDS.1"/>
    </source>
</evidence>
<accession>A0ACD5WQF1</accession>
<evidence type="ECO:0000313" key="2">
    <source>
        <dbReference type="Proteomes" id="UP001732700"/>
    </source>
</evidence>
<keyword evidence="2" id="KW-1185">Reference proteome</keyword>
<name>A0ACD5WQF1_AVESA</name>
<dbReference type="Proteomes" id="UP001732700">
    <property type="component" value="Chromosome 4C"/>
</dbReference>
<organism evidence="1 2">
    <name type="scientific">Avena sativa</name>
    <name type="common">Oat</name>
    <dbReference type="NCBI Taxonomy" id="4498"/>
    <lineage>
        <taxon>Eukaryota</taxon>
        <taxon>Viridiplantae</taxon>
        <taxon>Streptophyta</taxon>
        <taxon>Embryophyta</taxon>
        <taxon>Tracheophyta</taxon>
        <taxon>Spermatophyta</taxon>
        <taxon>Magnoliopsida</taxon>
        <taxon>Liliopsida</taxon>
        <taxon>Poales</taxon>
        <taxon>Poaceae</taxon>
        <taxon>BOP clade</taxon>
        <taxon>Pooideae</taxon>
        <taxon>Poodae</taxon>
        <taxon>Poeae</taxon>
        <taxon>Poeae Chloroplast Group 1 (Aveneae type)</taxon>
        <taxon>Aveninae</taxon>
        <taxon>Avena</taxon>
    </lineage>
</organism>
<reference evidence="1" key="2">
    <citation type="submission" date="2025-09" db="UniProtKB">
        <authorList>
            <consortium name="EnsemblPlants"/>
        </authorList>
    </citation>
    <scope>IDENTIFICATION</scope>
</reference>
<sequence>MVMCQVNGFIREYIVSQRMEENLVFELGGKCALTTQRTGRHLVILKHWERDIIVFRSIDFSRLRSLTVFGKWEPFFISEGMKMLRVLDLEDADDLSNADLYKMVACLHRLKFLSLRGHREINHLPSSVDHMRQLQTLDVRDTSIVTLPDTITKLHKLQYIRAGGTTEAVQHVSSSWCCRRNLVGVEVPRGIGKLTALHTLGVLKIGALGANTIVKQLKKLTQLRKLGVSGINRKNSKQFIISGLGVYLESLSVQLDKGSQGCLDDISLPWQHLTSLKMHGLQDKLPLLGNHLSKLRKLDLEMAILEKHDVELLATLPELFILRLRVKQLQDGKLHFYVEMYGEELPTYEKVKVLDISCRSSKLHVTFGSKSMRNLELLKLDCSSASYQLTALNYLCKLKEVLLKGTNDEAIKTHLERQLVNHPKPPIVKLEEQSSS</sequence>
<dbReference type="EnsemblPlants" id="AVESA.00010b.r2.4CG1268320.1">
    <property type="protein sequence ID" value="AVESA.00010b.r2.4CG1268320.1.CDS.1"/>
    <property type="gene ID" value="AVESA.00010b.r2.4CG1268320"/>
</dbReference>
<proteinExistence type="predicted"/>